<keyword evidence="8" id="KW-0539">Nucleus</keyword>
<evidence type="ECO:0000259" key="11">
    <source>
        <dbReference type="PROSITE" id="PS51050"/>
    </source>
</evidence>
<dbReference type="InterPro" id="IPR011124">
    <property type="entry name" value="Znf_CW"/>
</dbReference>
<dbReference type="GO" id="GO:0003677">
    <property type="term" value="F:DNA binding"/>
    <property type="evidence" value="ECO:0007669"/>
    <property type="project" value="UniProtKB-KW"/>
</dbReference>
<feature type="compositionally biased region" description="Basic and acidic residues" evidence="9">
    <location>
        <begin position="1"/>
        <end position="11"/>
    </location>
</feature>
<dbReference type="PROSITE" id="PS50982">
    <property type="entry name" value="MBD"/>
    <property type="match status" value="1"/>
</dbReference>
<keyword evidence="2" id="KW-0479">Metal-binding</keyword>
<keyword evidence="5" id="KW-0805">Transcription regulation</keyword>
<evidence type="ECO:0000256" key="3">
    <source>
        <dbReference type="ARBA" id="ARBA00022771"/>
    </source>
</evidence>
<gene>
    <name evidence="12" type="ORF">K7X08_020831</name>
</gene>
<dbReference type="GO" id="GO:0008270">
    <property type="term" value="F:zinc ion binding"/>
    <property type="evidence" value="ECO:0007669"/>
    <property type="project" value="UniProtKB-KW"/>
</dbReference>
<reference evidence="13" key="1">
    <citation type="journal article" date="2023" name="Proc. Natl. Acad. Sci. U.S.A.">
        <title>Genomic and structural basis for evolution of tropane alkaloid biosynthesis.</title>
        <authorList>
            <person name="Wanga Y.-J."/>
            <person name="Taina T."/>
            <person name="Yua J.-Y."/>
            <person name="Lia J."/>
            <person name="Xua B."/>
            <person name="Chenc J."/>
            <person name="D'Auriad J.C."/>
            <person name="Huanga J.-P."/>
            <person name="Huanga S.-X."/>
        </authorList>
    </citation>
    <scope>NUCLEOTIDE SEQUENCE [LARGE SCALE GENOMIC DNA]</scope>
    <source>
        <strain evidence="13">cv. KIB-2019</strain>
    </source>
</reference>
<dbReference type="CDD" id="cd01396">
    <property type="entry name" value="MeCP2_MBD"/>
    <property type="match status" value="1"/>
</dbReference>
<dbReference type="PROSITE" id="PS51050">
    <property type="entry name" value="ZF_CW"/>
    <property type="match status" value="1"/>
</dbReference>
<evidence type="ECO:0000256" key="5">
    <source>
        <dbReference type="ARBA" id="ARBA00023015"/>
    </source>
</evidence>
<keyword evidence="3" id="KW-0863">Zinc-finger</keyword>
<evidence type="ECO:0000256" key="4">
    <source>
        <dbReference type="ARBA" id="ARBA00022833"/>
    </source>
</evidence>
<proteinExistence type="predicted"/>
<feature type="region of interest" description="Disordered" evidence="9">
    <location>
        <begin position="1"/>
        <end position="33"/>
    </location>
</feature>
<keyword evidence="4" id="KW-0862">Zinc</keyword>
<accession>A0A9Q1RQU8</accession>
<evidence type="ECO:0000313" key="12">
    <source>
        <dbReference type="EMBL" id="KAJ8568109.1"/>
    </source>
</evidence>
<dbReference type="OrthoDB" id="10072024at2759"/>
<dbReference type="Proteomes" id="UP001152561">
    <property type="component" value="Unassembled WGS sequence"/>
</dbReference>
<evidence type="ECO:0000256" key="7">
    <source>
        <dbReference type="ARBA" id="ARBA00023163"/>
    </source>
</evidence>
<comment type="subcellular location">
    <subcellularLocation>
        <location evidence="1">Nucleus</location>
    </subcellularLocation>
</comment>
<evidence type="ECO:0000256" key="6">
    <source>
        <dbReference type="ARBA" id="ARBA00023125"/>
    </source>
</evidence>
<dbReference type="PANTHER" id="PTHR12396:SF0">
    <property type="entry name" value="METHYL-CPG BINDING DOMAIN PROTEIN-LIKE, ISOFORM C"/>
    <property type="match status" value="1"/>
</dbReference>
<evidence type="ECO:0000259" key="10">
    <source>
        <dbReference type="PROSITE" id="PS50982"/>
    </source>
</evidence>
<evidence type="ECO:0000256" key="8">
    <source>
        <dbReference type="ARBA" id="ARBA00023242"/>
    </source>
</evidence>
<name>A0A9Q1RQU8_9SOLA</name>
<evidence type="ECO:0000313" key="13">
    <source>
        <dbReference type="Proteomes" id="UP001152561"/>
    </source>
</evidence>
<dbReference type="Gene3D" id="3.30.890.10">
    <property type="entry name" value="Methyl-cpg-binding Protein 2, Chain A"/>
    <property type="match status" value="1"/>
</dbReference>
<dbReference type="GO" id="GO:0005634">
    <property type="term" value="C:nucleus"/>
    <property type="evidence" value="ECO:0007669"/>
    <property type="project" value="UniProtKB-SubCell"/>
</dbReference>
<comment type="caution">
    <text evidence="12">The sequence shown here is derived from an EMBL/GenBank/DDBJ whole genome shotgun (WGS) entry which is preliminary data.</text>
</comment>
<keyword evidence="13" id="KW-1185">Reference proteome</keyword>
<evidence type="ECO:0000256" key="9">
    <source>
        <dbReference type="SAM" id="MobiDB-lite"/>
    </source>
</evidence>
<feature type="compositionally biased region" description="Basic and acidic residues" evidence="9">
    <location>
        <begin position="21"/>
        <end position="33"/>
    </location>
</feature>
<evidence type="ECO:0008006" key="14">
    <source>
        <dbReference type="Google" id="ProtNLM"/>
    </source>
</evidence>
<keyword evidence="6" id="KW-0238">DNA-binding</keyword>
<organism evidence="12 13">
    <name type="scientific">Anisodus acutangulus</name>
    <dbReference type="NCBI Taxonomy" id="402998"/>
    <lineage>
        <taxon>Eukaryota</taxon>
        <taxon>Viridiplantae</taxon>
        <taxon>Streptophyta</taxon>
        <taxon>Embryophyta</taxon>
        <taxon>Tracheophyta</taxon>
        <taxon>Spermatophyta</taxon>
        <taxon>Magnoliopsida</taxon>
        <taxon>eudicotyledons</taxon>
        <taxon>Gunneridae</taxon>
        <taxon>Pentapetalae</taxon>
        <taxon>asterids</taxon>
        <taxon>lamiids</taxon>
        <taxon>Solanales</taxon>
        <taxon>Solanaceae</taxon>
        <taxon>Solanoideae</taxon>
        <taxon>Hyoscyameae</taxon>
        <taxon>Anisodus</taxon>
    </lineage>
</organism>
<dbReference type="EMBL" id="JAJAGQ010000003">
    <property type="protein sequence ID" value="KAJ8568109.1"/>
    <property type="molecule type" value="Genomic_DNA"/>
</dbReference>
<evidence type="ECO:0000256" key="2">
    <source>
        <dbReference type="ARBA" id="ARBA00022723"/>
    </source>
</evidence>
<dbReference type="InterPro" id="IPR001739">
    <property type="entry name" value="Methyl_CpG_DNA-bd"/>
</dbReference>
<protein>
    <recommendedName>
        <fullName evidence="14">MBD domain-containing protein</fullName>
    </recommendedName>
</protein>
<evidence type="ECO:0000256" key="1">
    <source>
        <dbReference type="ARBA" id="ARBA00004123"/>
    </source>
</evidence>
<dbReference type="PANTHER" id="PTHR12396">
    <property type="entry name" value="METHYL-CPG BINDING PROTEIN, MBD"/>
    <property type="match status" value="1"/>
</dbReference>
<dbReference type="SUPFAM" id="SSF54171">
    <property type="entry name" value="DNA-binding domain"/>
    <property type="match status" value="1"/>
</dbReference>
<sequence length="221" mass="25167">MSTQTQKHEEVTASIGEQENEVGKDGENHGENAEKQLVLYDPAIAAATSKVKRPSARKSSLVNYTSSAAKVVVFAVQCARYFKWCYIPTTEKYEDIRENLLEQLFYCETTREWNSNKSCDDQPDLTQDGSRPWAIDKPNIPLPPPGWECLLRIRAESGTSFADVYYVTPSGKQLQKHLEEHPEYMAEGVKDTQFSFQIPRPLHQNYVKKRLSPSLDGMDVF</sequence>
<feature type="domain" description="CW-type" evidence="11">
    <location>
        <begin position="68"/>
        <end position="127"/>
    </location>
</feature>
<keyword evidence="7" id="KW-0804">Transcription</keyword>
<dbReference type="InterPro" id="IPR016177">
    <property type="entry name" value="DNA-bd_dom_sf"/>
</dbReference>
<feature type="domain" description="MBD" evidence="10">
    <location>
        <begin position="133"/>
        <end position="201"/>
    </location>
</feature>
<dbReference type="AlphaFoldDB" id="A0A9Q1RQU8"/>